<evidence type="ECO:0000256" key="1">
    <source>
        <dbReference type="SAM" id="MobiDB-lite"/>
    </source>
</evidence>
<dbReference type="Proteomes" id="UP000626109">
    <property type="component" value="Unassembled WGS sequence"/>
</dbReference>
<comment type="caution">
    <text evidence="4">The sequence shown here is derived from an EMBL/GenBank/DDBJ whole genome shotgun (WGS) entry which is preliminary data.</text>
</comment>
<dbReference type="InterPro" id="IPR003034">
    <property type="entry name" value="SAP_dom"/>
</dbReference>
<dbReference type="EMBL" id="CAJNNW010034179">
    <property type="protein sequence ID" value="CAE8721861.1"/>
    <property type="molecule type" value="Genomic_DNA"/>
</dbReference>
<feature type="region of interest" description="Disordered" evidence="1">
    <location>
        <begin position="523"/>
        <end position="554"/>
    </location>
</feature>
<dbReference type="SUPFAM" id="SSF54695">
    <property type="entry name" value="POZ domain"/>
    <property type="match status" value="1"/>
</dbReference>
<proteinExistence type="predicted"/>
<feature type="compositionally biased region" description="Low complexity" evidence="1">
    <location>
        <begin position="524"/>
        <end position="536"/>
    </location>
</feature>
<protein>
    <submittedName>
        <fullName evidence="4">Uncharacterized protein</fullName>
    </submittedName>
</protein>
<sequence length="573" mass="62819">MEATTSVNVIRMEARWKLNRYTWLERTVGKPIVSPTLCPIGRNSFNLHAYFGGSDESKKGTFGLFVSPTGPDSTQFMFELGCISQSTGEEIVCSPPAPRRYQGGKGLLLAHGSDGYGESTGRNFEASFSFETITGSRFVQSDQIVFVLKLQVDIDGVVQSEPPKETKPPSAFLASWGNLFTEGKHTDVTFSLSAGEATQQLHAHRLVLAANSSVFEQMLFSSGMSEAKPDTEIELADLDARLAQNFIRSFYIDNLDAELWDDDEALCHLMKSFHKFQVKGMLKRCEDCVIKKLSVENVSERLMMADLFDLGSLRESALSFLSASSHRLAEVQSTDGFARLTKQRPHLLADVLATAVQPAKRKSAKLSLEKLPTNLEDLRVVDLKQLLSDRGLSTGGPKAALIERLQQHERSTGTVGRALDVGSGDGCLTAELRQVCSKAKEMVHRGLCVSVLSAVLSALPTTFAAFSTASCDNLASCSPAECSTNTEGNCVFDIPSVDFAAAVQGLSCRSTCTQSTSAEVCTGQNQQQNNNNNKNNSNDKKHYRTGLEAEDRRPREGRMVHRGFPCDFWFCLR</sequence>
<dbReference type="InterPro" id="IPR011333">
    <property type="entry name" value="SKP1/BTB/POZ_sf"/>
</dbReference>
<evidence type="ECO:0000259" key="3">
    <source>
        <dbReference type="PROSITE" id="PS50800"/>
    </source>
</evidence>
<dbReference type="InterPro" id="IPR000210">
    <property type="entry name" value="BTB/POZ_dom"/>
</dbReference>
<dbReference type="Pfam" id="PF02037">
    <property type="entry name" value="SAP"/>
    <property type="match status" value="1"/>
</dbReference>
<dbReference type="Pfam" id="PF00651">
    <property type="entry name" value="BTB"/>
    <property type="match status" value="1"/>
</dbReference>
<dbReference type="PROSITE" id="PS50800">
    <property type="entry name" value="SAP"/>
    <property type="match status" value="1"/>
</dbReference>
<dbReference type="PANTHER" id="PTHR24413">
    <property type="entry name" value="SPECKLE-TYPE POZ PROTEIN"/>
    <property type="match status" value="1"/>
</dbReference>
<accession>A0A813L6W4</accession>
<dbReference type="SUPFAM" id="SSF68906">
    <property type="entry name" value="SAP domain"/>
    <property type="match status" value="1"/>
</dbReference>
<dbReference type="InterPro" id="IPR036361">
    <property type="entry name" value="SAP_dom_sf"/>
</dbReference>
<evidence type="ECO:0000313" key="5">
    <source>
        <dbReference type="Proteomes" id="UP000626109"/>
    </source>
</evidence>
<dbReference type="SMART" id="SM00513">
    <property type="entry name" value="SAP"/>
    <property type="match status" value="1"/>
</dbReference>
<evidence type="ECO:0000259" key="2">
    <source>
        <dbReference type="PROSITE" id="PS50097"/>
    </source>
</evidence>
<dbReference type="AlphaFoldDB" id="A0A813L6W4"/>
<reference evidence="4" key="1">
    <citation type="submission" date="2021-02" db="EMBL/GenBank/DDBJ databases">
        <authorList>
            <person name="Dougan E. K."/>
            <person name="Rhodes N."/>
            <person name="Thang M."/>
            <person name="Chan C."/>
        </authorList>
    </citation>
    <scope>NUCLEOTIDE SEQUENCE</scope>
</reference>
<feature type="compositionally biased region" description="Basic and acidic residues" evidence="1">
    <location>
        <begin position="537"/>
        <end position="554"/>
    </location>
</feature>
<name>A0A813L6W4_POLGL</name>
<organism evidence="4 5">
    <name type="scientific">Polarella glacialis</name>
    <name type="common">Dinoflagellate</name>
    <dbReference type="NCBI Taxonomy" id="89957"/>
    <lineage>
        <taxon>Eukaryota</taxon>
        <taxon>Sar</taxon>
        <taxon>Alveolata</taxon>
        <taxon>Dinophyceae</taxon>
        <taxon>Suessiales</taxon>
        <taxon>Suessiaceae</taxon>
        <taxon>Polarella</taxon>
    </lineage>
</organism>
<feature type="domain" description="SAP" evidence="3">
    <location>
        <begin position="375"/>
        <end position="409"/>
    </location>
</feature>
<feature type="domain" description="BTB" evidence="2">
    <location>
        <begin position="186"/>
        <end position="259"/>
    </location>
</feature>
<gene>
    <name evidence="4" type="ORF">PGLA2088_LOCUS42175</name>
</gene>
<dbReference type="Gene3D" id="1.10.720.30">
    <property type="entry name" value="SAP domain"/>
    <property type="match status" value="1"/>
</dbReference>
<dbReference type="Gene3D" id="1.25.40.420">
    <property type="match status" value="1"/>
</dbReference>
<dbReference type="Gene3D" id="3.30.710.10">
    <property type="entry name" value="Potassium Channel Kv1.1, Chain A"/>
    <property type="match status" value="1"/>
</dbReference>
<dbReference type="PROSITE" id="PS50097">
    <property type="entry name" value="BTB"/>
    <property type="match status" value="1"/>
</dbReference>
<dbReference type="SMART" id="SM00225">
    <property type="entry name" value="BTB"/>
    <property type="match status" value="1"/>
</dbReference>
<evidence type="ECO:0000313" key="4">
    <source>
        <dbReference type="EMBL" id="CAE8721861.1"/>
    </source>
</evidence>